<keyword evidence="5 6" id="KW-0472">Membrane</keyword>
<evidence type="ECO:0000259" key="7">
    <source>
        <dbReference type="Pfam" id="PF04138"/>
    </source>
</evidence>
<dbReference type="AlphaFoldDB" id="A0A1G2HU52"/>
<dbReference type="GO" id="GO:0005886">
    <property type="term" value="C:plasma membrane"/>
    <property type="evidence" value="ECO:0007669"/>
    <property type="project" value="TreeGrafter"/>
</dbReference>
<protein>
    <recommendedName>
        <fullName evidence="7">GtrA/DPMS transmembrane domain-containing protein</fullName>
    </recommendedName>
</protein>
<dbReference type="EMBL" id="MHOP01000011">
    <property type="protein sequence ID" value="OGZ65995.1"/>
    <property type="molecule type" value="Genomic_DNA"/>
</dbReference>
<comment type="similarity">
    <text evidence="2">Belongs to the GtrA family.</text>
</comment>
<organism evidence="8 9">
    <name type="scientific">Candidatus Staskawiczbacteria bacterium RIFCSPHIGHO2_01_FULL_41_41</name>
    <dbReference type="NCBI Taxonomy" id="1802203"/>
    <lineage>
        <taxon>Bacteria</taxon>
        <taxon>Candidatus Staskawicziibacteriota</taxon>
    </lineage>
</organism>
<feature type="domain" description="GtrA/DPMS transmembrane" evidence="7">
    <location>
        <begin position="70"/>
        <end position="197"/>
    </location>
</feature>
<evidence type="ECO:0000256" key="2">
    <source>
        <dbReference type="ARBA" id="ARBA00009399"/>
    </source>
</evidence>
<proteinExistence type="inferred from homology"/>
<dbReference type="InterPro" id="IPR007267">
    <property type="entry name" value="GtrA_DPMS_TM"/>
</dbReference>
<reference evidence="8 9" key="1">
    <citation type="journal article" date="2016" name="Nat. Commun.">
        <title>Thousands of microbial genomes shed light on interconnected biogeochemical processes in an aquifer system.</title>
        <authorList>
            <person name="Anantharaman K."/>
            <person name="Brown C.T."/>
            <person name="Hug L.A."/>
            <person name="Sharon I."/>
            <person name="Castelle C.J."/>
            <person name="Probst A.J."/>
            <person name="Thomas B.C."/>
            <person name="Singh A."/>
            <person name="Wilkins M.J."/>
            <person name="Karaoz U."/>
            <person name="Brodie E.L."/>
            <person name="Williams K.H."/>
            <person name="Hubbard S.S."/>
            <person name="Banfield J.F."/>
        </authorList>
    </citation>
    <scope>NUCLEOTIDE SEQUENCE [LARGE SCALE GENOMIC DNA]</scope>
</reference>
<evidence type="ECO:0000313" key="8">
    <source>
        <dbReference type="EMBL" id="OGZ65995.1"/>
    </source>
</evidence>
<feature type="transmembrane region" description="Helical" evidence="6">
    <location>
        <begin position="136"/>
        <end position="156"/>
    </location>
</feature>
<evidence type="ECO:0000256" key="6">
    <source>
        <dbReference type="SAM" id="Phobius"/>
    </source>
</evidence>
<evidence type="ECO:0000313" key="9">
    <source>
        <dbReference type="Proteomes" id="UP000178774"/>
    </source>
</evidence>
<dbReference type="Pfam" id="PF04138">
    <property type="entry name" value="GtrA_DPMS_TM"/>
    <property type="match status" value="1"/>
</dbReference>
<dbReference type="InterPro" id="IPR051401">
    <property type="entry name" value="GtrA_CellWall_Glycosyl"/>
</dbReference>
<dbReference type="PANTHER" id="PTHR38459:SF1">
    <property type="entry name" value="PROPHAGE BACTOPRENOL-LINKED GLUCOSE TRANSLOCASE HOMOLOG"/>
    <property type="match status" value="1"/>
</dbReference>
<comment type="caution">
    <text evidence="8">The sequence shown here is derived from an EMBL/GenBank/DDBJ whole genome shotgun (WGS) entry which is preliminary data.</text>
</comment>
<feature type="transmembrane region" description="Helical" evidence="6">
    <location>
        <begin position="7"/>
        <end position="25"/>
    </location>
</feature>
<feature type="transmembrane region" description="Helical" evidence="6">
    <location>
        <begin position="61"/>
        <end position="81"/>
    </location>
</feature>
<sequence>MKVVDIIFALIAGRIIGFLVGDFLHEWGIETNAYGTLAIWVALPFFALLCLYLAHIIGRKFLFVFQAAKHLLVGAVATIFDLKLFEFLIWIFSLVISLNPLIAKGISFLAATSLKYWGNKYWTFERHEKENWHKEALNFFLINLVGVLIDVGTFHFCTNVLGPQFGTTPGVWLKLSVIIAAAIAAIWNFFGDKLVVFKK</sequence>
<accession>A0A1G2HU52</accession>
<comment type="subcellular location">
    <subcellularLocation>
        <location evidence="1">Membrane</location>
        <topology evidence="1">Multi-pass membrane protein</topology>
    </subcellularLocation>
</comment>
<evidence type="ECO:0000256" key="5">
    <source>
        <dbReference type="ARBA" id="ARBA00023136"/>
    </source>
</evidence>
<feature type="transmembrane region" description="Helical" evidence="6">
    <location>
        <begin position="37"/>
        <end position="54"/>
    </location>
</feature>
<feature type="transmembrane region" description="Helical" evidence="6">
    <location>
        <begin position="171"/>
        <end position="190"/>
    </location>
</feature>
<keyword evidence="3 6" id="KW-0812">Transmembrane</keyword>
<dbReference type="Proteomes" id="UP000178774">
    <property type="component" value="Unassembled WGS sequence"/>
</dbReference>
<keyword evidence="4 6" id="KW-1133">Transmembrane helix</keyword>
<dbReference type="GO" id="GO:0000271">
    <property type="term" value="P:polysaccharide biosynthetic process"/>
    <property type="evidence" value="ECO:0007669"/>
    <property type="project" value="InterPro"/>
</dbReference>
<evidence type="ECO:0000256" key="1">
    <source>
        <dbReference type="ARBA" id="ARBA00004141"/>
    </source>
</evidence>
<evidence type="ECO:0000256" key="3">
    <source>
        <dbReference type="ARBA" id="ARBA00022692"/>
    </source>
</evidence>
<feature type="transmembrane region" description="Helical" evidence="6">
    <location>
        <begin position="87"/>
        <end position="111"/>
    </location>
</feature>
<evidence type="ECO:0000256" key="4">
    <source>
        <dbReference type="ARBA" id="ARBA00022989"/>
    </source>
</evidence>
<name>A0A1G2HU52_9BACT</name>
<dbReference type="PANTHER" id="PTHR38459">
    <property type="entry name" value="PROPHAGE BACTOPRENOL-LINKED GLUCOSE TRANSLOCASE HOMOLOG"/>
    <property type="match status" value="1"/>
</dbReference>
<gene>
    <name evidence="8" type="ORF">A2822_03030</name>
</gene>